<dbReference type="Proteomes" id="UP000249061">
    <property type="component" value="Unassembled WGS sequence"/>
</dbReference>
<dbReference type="AlphaFoldDB" id="A0A2W5VM08"/>
<evidence type="ECO:0000313" key="1">
    <source>
        <dbReference type="EMBL" id="PZR11411.1"/>
    </source>
</evidence>
<proteinExistence type="predicted"/>
<dbReference type="Gene3D" id="3.30.450.30">
    <property type="entry name" value="Dynein light chain 2a, cytoplasmic"/>
    <property type="match status" value="1"/>
</dbReference>
<evidence type="ECO:0000313" key="2">
    <source>
        <dbReference type="Proteomes" id="UP000249061"/>
    </source>
</evidence>
<protein>
    <recommendedName>
        <fullName evidence="3">Roadblock/LAMTOR2 domain-containing protein</fullName>
    </recommendedName>
</protein>
<reference evidence="1 2" key="1">
    <citation type="submission" date="2017-08" db="EMBL/GenBank/DDBJ databases">
        <title>Infants hospitalized years apart are colonized by the same room-sourced microbial strains.</title>
        <authorList>
            <person name="Brooks B."/>
            <person name="Olm M.R."/>
            <person name="Firek B.A."/>
            <person name="Baker R."/>
            <person name="Thomas B.C."/>
            <person name="Morowitz M.J."/>
            <person name="Banfield J.F."/>
        </authorList>
    </citation>
    <scope>NUCLEOTIDE SEQUENCE [LARGE SCALE GENOMIC DNA]</scope>
    <source>
        <strain evidence="1">S2_003_000_R2_14</strain>
    </source>
</reference>
<organism evidence="1 2">
    <name type="scientific">Archangium gephyra</name>
    <dbReference type="NCBI Taxonomy" id="48"/>
    <lineage>
        <taxon>Bacteria</taxon>
        <taxon>Pseudomonadati</taxon>
        <taxon>Myxococcota</taxon>
        <taxon>Myxococcia</taxon>
        <taxon>Myxococcales</taxon>
        <taxon>Cystobacterineae</taxon>
        <taxon>Archangiaceae</taxon>
        <taxon>Archangium</taxon>
    </lineage>
</organism>
<name>A0A2W5VM08_9BACT</name>
<dbReference type="EMBL" id="QFQP01000014">
    <property type="protein sequence ID" value="PZR11411.1"/>
    <property type="molecule type" value="Genomic_DNA"/>
</dbReference>
<dbReference type="SUPFAM" id="SSF103196">
    <property type="entry name" value="Roadblock/LC7 domain"/>
    <property type="match status" value="1"/>
</dbReference>
<dbReference type="PROSITE" id="PS51257">
    <property type="entry name" value="PROKAR_LIPOPROTEIN"/>
    <property type="match status" value="1"/>
</dbReference>
<evidence type="ECO:0008006" key="3">
    <source>
        <dbReference type="Google" id="ProtNLM"/>
    </source>
</evidence>
<gene>
    <name evidence="1" type="ORF">DI536_17435</name>
</gene>
<comment type="caution">
    <text evidence="1">The sequence shown here is derived from an EMBL/GenBank/DDBJ whole genome shotgun (WGS) entry which is preliminary data.</text>
</comment>
<sequence>MFRETLEEVGGSVSGAVSCSVMGFDGIAVETWQPDAHAEKAAEVDLSASLVEYGNLLGQLKNTATTLKSGAVAELSVNSEKLITIMRMVNQDYYVVLALTPDGNYGKGRYALRIAAPKLAKEL</sequence>
<accession>A0A2W5VM08</accession>